<gene>
    <name evidence="7" type="ORF">C8D91_2176</name>
</gene>
<comment type="caution">
    <text evidence="7">The sequence shown here is derived from an EMBL/GenBank/DDBJ whole genome shotgun (WGS) entry which is preliminary data.</text>
</comment>
<dbReference type="AlphaFoldDB" id="A0A4R6XML7"/>
<evidence type="ECO:0000256" key="2">
    <source>
        <dbReference type="ARBA" id="ARBA00023015"/>
    </source>
</evidence>
<sequence>MVMQTEKIYIEYLLIQAQMGESVALQKLMPLIQQKMLSYAKRIMQGSADAEDCVQDAMMVVLKKLAQLKDPKAFHGWMYRVINTRCQDHWRRSHANRHGHRVDDMDPQAAAFQTESGEVREQVMDIKKAMSQLPQIQQSVIYLFYFEGFKVAEVAKILEKPAGTIKSLLFDARAAIKSFLKQE</sequence>
<dbReference type="CDD" id="cd06171">
    <property type="entry name" value="Sigma70_r4"/>
    <property type="match status" value="1"/>
</dbReference>
<feature type="domain" description="RNA polymerase sigma-70 region 2" evidence="5">
    <location>
        <begin position="34"/>
        <end position="93"/>
    </location>
</feature>
<keyword evidence="2" id="KW-0805">Transcription regulation</keyword>
<dbReference type="Gene3D" id="1.10.10.10">
    <property type="entry name" value="Winged helix-like DNA-binding domain superfamily/Winged helix DNA-binding domain"/>
    <property type="match status" value="1"/>
</dbReference>
<dbReference type="InterPro" id="IPR007627">
    <property type="entry name" value="RNA_pol_sigma70_r2"/>
</dbReference>
<dbReference type="Pfam" id="PF08281">
    <property type="entry name" value="Sigma70_r4_2"/>
    <property type="match status" value="1"/>
</dbReference>
<dbReference type="InterPro" id="IPR013324">
    <property type="entry name" value="RNA_pol_sigma_r3/r4-like"/>
</dbReference>
<keyword evidence="4" id="KW-0804">Transcription</keyword>
<dbReference type="InterPro" id="IPR039425">
    <property type="entry name" value="RNA_pol_sigma-70-like"/>
</dbReference>
<reference evidence="7 8" key="1">
    <citation type="submission" date="2019-03" db="EMBL/GenBank/DDBJ databases">
        <title>Genomic Encyclopedia of Type Strains, Phase IV (KMG-IV): sequencing the most valuable type-strain genomes for metagenomic binning, comparative biology and taxonomic classification.</title>
        <authorList>
            <person name="Goeker M."/>
        </authorList>
    </citation>
    <scope>NUCLEOTIDE SEQUENCE [LARGE SCALE GENOMIC DNA]</scope>
    <source>
        <strain evidence="7 8">DSM 25488</strain>
    </source>
</reference>
<evidence type="ECO:0000256" key="1">
    <source>
        <dbReference type="ARBA" id="ARBA00010641"/>
    </source>
</evidence>
<dbReference type="OrthoDB" id="9784272at2"/>
<dbReference type="SUPFAM" id="SSF88946">
    <property type="entry name" value="Sigma2 domain of RNA polymerase sigma factors"/>
    <property type="match status" value="1"/>
</dbReference>
<name>A0A4R6XML7_9GAMM</name>
<dbReference type="GO" id="GO:0003677">
    <property type="term" value="F:DNA binding"/>
    <property type="evidence" value="ECO:0007669"/>
    <property type="project" value="InterPro"/>
</dbReference>
<dbReference type="Proteomes" id="UP000295724">
    <property type="component" value="Unassembled WGS sequence"/>
</dbReference>
<organism evidence="7 8">
    <name type="scientific">Marinicella litoralis</name>
    <dbReference type="NCBI Taxonomy" id="644220"/>
    <lineage>
        <taxon>Bacteria</taxon>
        <taxon>Pseudomonadati</taxon>
        <taxon>Pseudomonadota</taxon>
        <taxon>Gammaproteobacteria</taxon>
        <taxon>Lysobacterales</taxon>
        <taxon>Marinicellaceae</taxon>
        <taxon>Marinicella</taxon>
    </lineage>
</organism>
<feature type="domain" description="RNA polymerase sigma factor 70 region 4 type 2" evidence="6">
    <location>
        <begin position="125"/>
        <end position="175"/>
    </location>
</feature>
<evidence type="ECO:0000313" key="8">
    <source>
        <dbReference type="Proteomes" id="UP000295724"/>
    </source>
</evidence>
<dbReference type="Gene3D" id="1.10.1740.10">
    <property type="match status" value="1"/>
</dbReference>
<dbReference type="Pfam" id="PF04542">
    <property type="entry name" value="Sigma70_r2"/>
    <property type="match status" value="1"/>
</dbReference>
<dbReference type="GO" id="GO:0006352">
    <property type="term" value="P:DNA-templated transcription initiation"/>
    <property type="evidence" value="ECO:0007669"/>
    <property type="project" value="InterPro"/>
</dbReference>
<dbReference type="EMBL" id="SNZB01000004">
    <property type="protein sequence ID" value="TDR19619.1"/>
    <property type="molecule type" value="Genomic_DNA"/>
</dbReference>
<dbReference type="InterPro" id="IPR014284">
    <property type="entry name" value="RNA_pol_sigma-70_dom"/>
</dbReference>
<evidence type="ECO:0000259" key="5">
    <source>
        <dbReference type="Pfam" id="PF04542"/>
    </source>
</evidence>
<dbReference type="GO" id="GO:0016987">
    <property type="term" value="F:sigma factor activity"/>
    <property type="evidence" value="ECO:0007669"/>
    <property type="project" value="UniProtKB-KW"/>
</dbReference>
<accession>A0A4R6XML7</accession>
<evidence type="ECO:0000256" key="4">
    <source>
        <dbReference type="ARBA" id="ARBA00023163"/>
    </source>
</evidence>
<proteinExistence type="inferred from homology"/>
<keyword evidence="3" id="KW-0731">Sigma factor</keyword>
<keyword evidence="8" id="KW-1185">Reference proteome</keyword>
<dbReference type="PANTHER" id="PTHR43133">
    <property type="entry name" value="RNA POLYMERASE ECF-TYPE SIGMA FACTO"/>
    <property type="match status" value="1"/>
</dbReference>
<dbReference type="NCBIfam" id="TIGR02937">
    <property type="entry name" value="sigma70-ECF"/>
    <property type="match status" value="1"/>
</dbReference>
<dbReference type="InterPro" id="IPR013249">
    <property type="entry name" value="RNA_pol_sigma70_r4_t2"/>
</dbReference>
<evidence type="ECO:0000256" key="3">
    <source>
        <dbReference type="ARBA" id="ARBA00023082"/>
    </source>
</evidence>
<dbReference type="SUPFAM" id="SSF88659">
    <property type="entry name" value="Sigma3 and sigma4 domains of RNA polymerase sigma factors"/>
    <property type="match status" value="1"/>
</dbReference>
<dbReference type="InterPro" id="IPR036388">
    <property type="entry name" value="WH-like_DNA-bd_sf"/>
</dbReference>
<comment type="similarity">
    <text evidence="1">Belongs to the sigma-70 factor family. ECF subfamily.</text>
</comment>
<evidence type="ECO:0000313" key="7">
    <source>
        <dbReference type="EMBL" id="TDR19619.1"/>
    </source>
</evidence>
<dbReference type="PANTHER" id="PTHR43133:SF25">
    <property type="entry name" value="RNA POLYMERASE SIGMA FACTOR RFAY-RELATED"/>
    <property type="match status" value="1"/>
</dbReference>
<evidence type="ECO:0000259" key="6">
    <source>
        <dbReference type="Pfam" id="PF08281"/>
    </source>
</evidence>
<dbReference type="InterPro" id="IPR013325">
    <property type="entry name" value="RNA_pol_sigma_r2"/>
</dbReference>
<protein>
    <submittedName>
        <fullName evidence="7">RNA polymerase sigma-70 factor (ECF subfamily)</fullName>
    </submittedName>
</protein>